<dbReference type="AlphaFoldDB" id="A0A8J9VWT6"/>
<evidence type="ECO:0000313" key="2">
    <source>
        <dbReference type="Proteomes" id="UP000838412"/>
    </source>
</evidence>
<keyword evidence="2" id="KW-1185">Reference proteome</keyword>
<gene>
    <name evidence="1" type="primary">Hypp52</name>
    <name evidence="1" type="ORF">BLAG_LOCUS114</name>
</gene>
<dbReference type="EMBL" id="OV696686">
    <property type="protein sequence ID" value="CAH1225102.1"/>
    <property type="molecule type" value="Genomic_DNA"/>
</dbReference>
<accession>A0A8J9VWT6</accession>
<reference evidence="1" key="1">
    <citation type="submission" date="2022-01" db="EMBL/GenBank/DDBJ databases">
        <authorList>
            <person name="Braso-Vives M."/>
        </authorList>
    </citation>
    <scope>NUCLEOTIDE SEQUENCE</scope>
</reference>
<dbReference type="Gene3D" id="3.30.710.10">
    <property type="entry name" value="Potassium Channel Kv1.1, Chain A"/>
    <property type="match status" value="1"/>
</dbReference>
<dbReference type="Proteomes" id="UP000838412">
    <property type="component" value="Chromosome 1"/>
</dbReference>
<protein>
    <submittedName>
        <fullName evidence="1">Hypp52 protein</fullName>
    </submittedName>
</protein>
<sequence>MCPTFGTMPCFRKSYDLHESSSNICLTAGRTSVYVHKVTLATWGGITTQESPAADSFWDATEVVLKDVRGKDLKSFVTLLEEGLVPSRLGKLFRLAAIASELGTADALDKLYQAIMLKMKPSNCVRITQAAHWLDLKPIEKAGEEFVIRNRHVVLTASVAKKLVDSGHTVHCPRCQRRASTDRPTPCQLKFMKRRMLRHWRKNPSSPVANQKRVLGFRLRPWQRQGPALRRDYRQPATRLRPMEF</sequence>
<dbReference type="OrthoDB" id="10312130at2759"/>
<dbReference type="InterPro" id="IPR011333">
    <property type="entry name" value="SKP1/BTB/POZ_sf"/>
</dbReference>
<proteinExistence type="predicted"/>
<evidence type="ECO:0000313" key="1">
    <source>
        <dbReference type="EMBL" id="CAH1225102.1"/>
    </source>
</evidence>
<organism evidence="1 2">
    <name type="scientific">Branchiostoma lanceolatum</name>
    <name type="common">Common lancelet</name>
    <name type="synonym">Amphioxus lanceolatum</name>
    <dbReference type="NCBI Taxonomy" id="7740"/>
    <lineage>
        <taxon>Eukaryota</taxon>
        <taxon>Metazoa</taxon>
        <taxon>Chordata</taxon>
        <taxon>Cephalochordata</taxon>
        <taxon>Leptocardii</taxon>
        <taxon>Amphioxiformes</taxon>
        <taxon>Branchiostomatidae</taxon>
        <taxon>Branchiostoma</taxon>
    </lineage>
</organism>
<name>A0A8J9VWT6_BRALA</name>